<keyword evidence="1" id="KW-0677">Repeat</keyword>
<dbReference type="SUPFAM" id="SSF48452">
    <property type="entry name" value="TPR-like"/>
    <property type="match status" value="1"/>
</dbReference>
<proteinExistence type="predicted"/>
<evidence type="ECO:0000256" key="3">
    <source>
        <dbReference type="PROSITE-ProRule" id="PRU00339"/>
    </source>
</evidence>
<sequence>MMLGAGPVLAECPDAPDQAEALRGLIAQVQDAPNEMAARLVTNRMWELWSKAPDAQAQAVLDRGMRKRASYDFLGAIEDFDLLIDYCPDYAEGYNQRAFVRFIKQDYLAALADLSRALDLAPDHIAARAGLALTFMELGELDRARAQLRIALRQNPWLPERHLLAEGGRLAPQGDDI</sequence>
<keyword evidence="5" id="KW-1185">Reference proteome</keyword>
<dbReference type="GO" id="GO:0046813">
    <property type="term" value="P:receptor-mediated virion attachment to host cell"/>
    <property type="evidence" value="ECO:0007669"/>
    <property type="project" value="TreeGrafter"/>
</dbReference>
<dbReference type="OrthoDB" id="9815010at2"/>
<dbReference type="Gene3D" id="1.25.40.10">
    <property type="entry name" value="Tetratricopeptide repeat domain"/>
    <property type="match status" value="1"/>
</dbReference>
<dbReference type="EMBL" id="SRKY01000002">
    <property type="protein sequence ID" value="THH37502.1"/>
    <property type="molecule type" value="Genomic_DNA"/>
</dbReference>
<keyword evidence="2 3" id="KW-0802">TPR repeat</keyword>
<dbReference type="InterPro" id="IPR050498">
    <property type="entry name" value="Ycf3"/>
</dbReference>
<dbReference type="InterPro" id="IPR011990">
    <property type="entry name" value="TPR-like_helical_dom_sf"/>
</dbReference>
<dbReference type="AlphaFoldDB" id="A0A4S4NDD6"/>
<dbReference type="PROSITE" id="PS50005">
    <property type="entry name" value="TPR"/>
    <property type="match status" value="1"/>
</dbReference>
<dbReference type="PANTHER" id="PTHR44858">
    <property type="entry name" value="TETRATRICOPEPTIDE REPEAT PROTEIN 6"/>
    <property type="match status" value="1"/>
</dbReference>
<protein>
    <submittedName>
        <fullName evidence="4">Tetratricopeptide repeat protein</fullName>
    </submittedName>
</protein>
<dbReference type="SMART" id="SM00028">
    <property type="entry name" value="TPR"/>
    <property type="match status" value="2"/>
</dbReference>
<evidence type="ECO:0000313" key="5">
    <source>
        <dbReference type="Proteomes" id="UP000306602"/>
    </source>
</evidence>
<dbReference type="PANTHER" id="PTHR44858:SF1">
    <property type="entry name" value="UDP-N-ACETYLGLUCOSAMINE--PEPTIDE N-ACETYLGLUCOSAMINYLTRANSFERASE SPINDLY-RELATED"/>
    <property type="match status" value="1"/>
</dbReference>
<dbReference type="GO" id="GO:0009279">
    <property type="term" value="C:cell outer membrane"/>
    <property type="evidence" value="ECO:0007669"/>
    <property type="project" value="TreeGrafter"/>
</dbReference>
<evidence type="ECO:0000256" key="1">
    <source>
        <dbReference type="ARBA" id="ARBA00022737"/>
    </source>
</evidence>
<dbReference type="Proteomes" id="UP000306602">
    <property type="component" value="Unassembled WGS sequence"/>
</dbReference>
<evidence type="ECO:0000313" key="4">
    <source>
        <dbReference type="EMBL" id="THH37502.1"/>
    </source>
</evidence>
<name>A0A4S4NDD6_9RHOB</name>
<evidence type="ECO:0000256" key="2">
    <source>
        <dbReference type="ARBA" id="ARBA00022803"/>
    </source>
</evidence>
<dbReference type="Pfam" id="PF14559">
    <property type="entry name" value="TPR_19"/>
    <property type="match status" value="1"/>
</dbReference>
<reference evidence="4 5" key="1">
    <citation type="submission" date="2019-04" db="EMBL/GenBank/DDBJ databases">
        <title>Shimia ponticola sp. nov., isolated from seawater.</title>
        <authorList>
            <person name="Kim Y.-O."/>
            <person name="Yoon J.-H."/>
        </authorList>
    </citation>
    <scope>NUCLEOTIDE SEQUENCE [LARGE SCALE GENOMIC DNA]</scope>
    <source>
        <strain evidence="4 5">MYP11</strain>
    </source>
</reference>
<comment type="caution">
    <text evidence="4">The sequence shown here is derived from an EMBL/GenBank/DDBJ whole genome shotgun (WGS) entry which is preliminary data.</text>
</comment>
<accession>A0A4S4NDD6</accession>
<dbReference type="InterPro" id="IPR019734">
    <property type="entry name" value="TPR_rpt"/>
</dbReference>
<feature type="repeat" description="TPR" evidence="3">
    <location>
        <begin position="91"/>
        <end position="124"/>
    </location>
</feature>
<gene>
    <name evidence="4" type="ORF">E4Z66_10680</name>
</gene>
<organism evidence="4 5">
    <name type="scientific">Aliishimia ponticola</name>
    <dbReference type="NCBI Taxonomy" id="2499833"/>
    <lineage>
        <taxon>Bacteria</taxon>
        <taxon>Pseudomonadati</taxon>
        <taxon>Pseudomonadota</taxon>
        <taxon>Alphaproteobacteria</taxon>
        <taxon>Rhodobacterales</taxon>
        <taxon>Paracoccaceae</taxon>
        <taxon>Aliishimia</taxon>
    </lineage>
</organism>